<evidence type="ECO:0000256" key="2">
    <source>
        <dbReference type="ARBA" id="ARBA00006333"/>
    </source>
</evidence>
<comment type="cofactor">
    <cofactor evidence="1 6">
        <name>Mg(2+)</name>
        <dbReference type="ChEBI" id="CHEBI:18420"/>
    </cofactor>
</comment>
<proteinExistence type="inferred from homology"/>
<dbReference type="AlphaFoldDB" id="A0A4S8MRR9"/>
<keyword evidence="3 6" id="KW-0479">Metal-binding</keyword>
<dbReference type="SUPFAM" id="SSF48576">
    <property type="entry name" value="Terpenoid synthases"/>
    <property type="match status" value="1"/>
</dbReference>
<dbReference type="EMBL" id="ML179046">
    <property type="protein sequence ID" value="THV05798.1"/>
    <property type="molecule type" value="Genomic_DNA"/>
</dbReference>
<protein>
    <recommendedName>
        <fullName evidence="6">Terpene synthase</fullName>
        <ecNumber evidence="6">4.2.3.-</ecNumber>
    </recommendedName>
</protein>
<dbReference type="GO" id="GO:0010333">
    <property type="term" value="F:terpene synthase activity"/>
    <property type="evidence" value="ECO:0007669"/>
    <property type="project" value="InterPro"/>
</dbReference>
<evidence type="ECO:0000256" key="4">
    <source>
        <dbReference type="ARBA" id="ARBA00022842"/>
    </source>
</evidence>
<dbReference type="InterPro" id="IPR008949">
    <property type="entry name" value="Isoprenoid_synthase_dom_sf"/>
</dbReference>
<evidence type="ECO:0000313" key="7">
    <source>
        <dbReference type="EMBL" id="THV05798.1"/>
    </source>
</evidence>
<dbReference type="GO" id="GO:0008299">
    <property type="term" value="P:isoprenoid biosynthetic process"/>
    <property type="evidence" value="ECO:0007669"/>
    <property type="project" value="UniProtKB-ARBA"/>
</dbReference>
<accession>A0A4S8MRR9</accession>
<reference evidence="7 8" key="1">
    <citation type="journal article" date="2019" name="Nat. Ecol. Evol.">
        <title>Megaphylogeny resolves global patterns of mushroom evolution.</title>
        <authorList>
            <person name="Varga T."/>
            <person name="Krizsan K."/>
            <person name="Foldi C."/>
            <person name="Dima B."/>
            <person name="Sanchez-Garcia M."/>
            <person name="Sanchez-Ramirez S."/>
            <person name="Szollosi G.J."/>
            <person name="Szarkandi J.G."/>
            <person name="Papp V."/>
            <person name="Albert L."/>
            <person name="Andreopoulos W."/>
            <person name="Angelini C."/>
            <person name="Antonin V."/>
            <person name="Barry K.W."/>
            <person name="Bougher N.L."/>
            <person name="Buchanan P."/>
            <person name="Buyck B."/>
            <person name="Bense V."/>
            <person name="Catcheside P."/>
            <person name="Chovatia M."/>
            <person name="Cooper J."/>
            <person name="Damon W."/>
            <person name="Desjardin D."/>
            <person name="Finy P."/>
            <person name="Geml J."/>
            <person name="Haridas S."/>
            <person name="Hughes K."/>
            <person name="Justo A."/>
            <person name="Karasinski D."/>
            <person name="Kautmanova I."/>
            <person name="Kiss B."/>
            <person name="Kocsube S."/>
            <person name="Kotiranta H."/>
            <person name="LaButti K.M."/>
            <person name="Lechner B.E."/>
            <person name="Liimatainen K."/>
            <person name="Lipzen A."/>
            <person name="Lukacs Z."/>
            <person name="Mihaltcheva S."/>
            <person name="Morgado L.N."/>
            <person name="Niskanen T."/>
            <person name="Noordeloos M.E."/>
            <person name="Ohm R.A."/>
            <person name="Ortiz-Santana B."/>
            <person name="Ovrebo C."/>
            <person name="Racz N."/>
            <person name="Riley R."/>
            <person name="Savchenko A."/>
            <person name="Shiryaev A."/>
            <person name="Soop K."/>
            <person name="Spirin V."/>
            <person name="Szebenyi C."/>
            <person name="Tomsovsky M."/>
            <person name="Tulloss R.E."/>
            <person name="Uehling J."/>
            <person name="Grigoriev I.V."/>
            <person name="Vagvolgyi C."/>
            <person name="Papp T."/>
            <person name="Martin F.M."/>
            <person name="Miettinen O."/>
            <person name="Hibbett D.S."/>
            <person name="Nagy L.G."/>
        </authorList>
    </citation>
    <scope>NUCLEOTIDE SEQUENCE [LARGE SCALE GENOMIC DNA]</scope>
    <source>
        <strain evidence="7 8">CBS 962.96</strain>
    </source>
</reference>
<evidence type="ECO:0000256" key="3">
    <source>
        <dbReference type="ARBA" id="ARBA00022723"/>
    </source>
</evidence>
<keyword evidence="8" id="KW-1185">Reference proteome</keyword>
<name>A0A4S8MRR9_DENBC</name>
<gene>
    <name evidence="7" type="ORF">K435DRAFT_646441</name>
</gene>
<evidence type="ECO:0000256" key="1">
    <source>
        <dbReference type="ARBA" id="ARBA00001946"/>
    </source>
</evidence>
<evidence type="ECO:0000256" key="5">
    <source>
        <dbReference type="ARBA" id="ARBA00023239"/>
    </source>
</evidence>
<keyword evidence="5 6" id="KW-0456">Lyase</keyword>
<evidence type="ECO:0000256" key="6">
    <source>
        <dbReference type="RuleBase" id="RU366034"/>
    </source>
</evidence>
<keyword evidence="4 6" id="KW-0460">Magnesium</keyword>
<dbReference type="GO" id="GO:0046872">
    <property type="term" value="F:metal ion binding"/>
    <property type="evidence" value="ECO:0007669"/>
    <property type="project" value="UniProtKB-KW"/>
</dbReference>
<sequence length="339" mass="38834">MSNTSELETFYLPDFTSHWPAERHVNPHYKEVGEACYQWWENLGFMSKKHIIAMRSADAALCVSIACPKFSPEHLQVAIDETILFFMLDAACEPATAVQALAIKDSCMSAFRNPDKPRPKNEPIWGEISRKWWLRALPNMNPEIVDRLISNFEDWFNGTCSEVANRENNSIPDKLPDYFVVRRQSIGCRAAFDLSLLPLRIPESVLQHPEMLEFATNAIDLGIFINDAVSYNLEQSTGDTYSLVNILMASEKEMSLQHAMDWLGKSFEDTAAKFWDGMNNHPSCGDEVTQRDLVTYKEGLRDWITSALYWSFECGKYFPKEEAAKIMKERKVVLLPKLI</sequence>
<dbReference type="PANTHER" id="PTHR35201:SF4">
    <property type="entry name" value="BETA-PINACENE SYNTHASE-RELATED"/>
    <property type="match status" value="1"/>
</dbReference>
<evidence type="ECO:0000313" key="8">
    <source>
        <dbReference type="Proteomes" id="UP000297245"/>
    </source>
</evidence>
<dbReference type="EC" id="4.2.3.-" evidence="6"/>
<dbReference type="Proteomes" id="UP000297245">
    <property type="component" value="Unassembled WGS sequence"/>
</dbReference>
<dbReference type="Pfam" id="PF19086">
    <property type="entry name" value="Terpene_syn_C_2"/>
    <property type="match status" value="1"/>
</dbReference>
<dbReference type="PANTHER" id="PTHR35201">
    <property type="entry name" value="TERPENE SYNTHASE"/>
    <property type="match status" value="1"/>
</dbReference>
<dbReference type="InterPro" id="IPR034686">
    <property type="entry name" value="Terpene_cyclase-like_2"/>
</dbReference>
<dbReference type="OrthoDB" id="2861623at2759"/>
<comment type="similarity">
    <text evidence="2 6">Belongs to the terpene synthase family.</text>
</comment>
<dbReference type="Gene3D" id="1.10.600.10">
    <property type="entry name" value="Farnesyl Diphosphate Synthase"/>
    <property type="match status" value="1"/>
</dbReference>
<organism evidence="7 8">
    <name type="scientific">Dendrothele bispora (strain CBS 962.96)</name>
    <dbReference type="NCBI Taxonomy" id="1314807"/>
    <lineage>
        <taxon>Eukaryota</taxon>
        <taxon>Fungi</taxon>
        <taxon>Dikarya</taxon>
        <taxon>Basidiomycota</taxon>
        <taxon>Agaricomycotina</taxon>
        <taxon>Agaricomycetes</taxon>
        <taxon>Agaricomycetidae</taxon>
        <taxon>Agaricales</taxon>
        <taxon>Agaricales incertae sedis</taxon>
        <taxon>Dendrothele</taxon>
    </lineage>
</organism>